<reference evidence="1" key="1">
    <citation type="submission" date="2022-12" db="EMBL/GenBank/DDBJ databases">
        <authorList>
            <person name="Webb A."/>
        </authorList>
    </citation>
    <scope>NUCLEOTIDE SEQUENCE</scope>
    <source>
        <strain evidence="1">Pd1</strain>
    </source>
</reference>
<dbReference type="Proteomes" id="UP001162029">
    <property type="component" value="Unassembled WGS sequence"/>
</dbReference>
<proteinExistence type="predicted"/>
<dbReference type="AlphaFoldDB" id="A0AAV0TKQ1"/>
<name>A0AAV0TKQ1_9STRA</name>
<evidence type="ECO:0000313" key="1">
    <source>
        <dbReference type="EMBL" id="CAI5723188.1"/>
    </source>
</evidence>
<evidence type="ECO:0000313" key="2">
    <source>
        <dbReference type="Proteomes" id="UP001162029"/>
    </source>
</evidence>
<organism evidence="1 2">
    <name type="scientific">Peronospora destructor</name>
    <dbReference type="NCBI Taxonomy" id="86335"/>
    <lineage>
        <taxon>Eukaryota</taxon>
        <taxon>Sar</taxon>
        <taxon>Stramenopiles</taxon>
        <taxon>Oomycota</taxon>
        <taxon>Peronosporomycetes</taxon>
        <taxon>Peronosporales</taxon>
        <taxon>Peronosporaceae</taxon>
        <taxon>Peronospora</taxon>
    </lineage>
</organism>
<comment type="caution">
    <text evidence="1">The sequence shown here is derived from an EMBL/GenBank/DDBJ whole genome shotgun (WGS) entry which is preliminary data.</text>
</comment>
<sequence>MHNVYAHGAMSDNAVVLCSFRAHFRTFQVEHKRRKVLNMPHLFHRRDKGQSFGSTDDSLLDGAQIKERRSSIFRRQSIGSEDGAQIKERRSSIFRRRERCSEESDIVQMIRPQDTVVTRIYESSESPTLRRRRHRRRLVRS</sequence>
<dbReference type="EMBL" id="CANTFM010000491">
    <property type="protein sequence ID" value="CAI5723188.1"/>
    <property type="molecule type" value="Genomic_DNA"/>
</dbReference>
<protein>
    <submittedName>
        <fullName evidence="1">Uncharacterized protein</fullName>
    </submittedName>
</protein>
<keyword evidence="2" id="KW-1185">Reference proteome</keyword>
<gene>
    <name evidence="1" type="ORF">PDE001_LOCUS2847</name>
</gene>
<accession>A0AAV0TKQ1</accession>